<keyword evidence="1" id="KW-0812">Transmembrane</keyword>
<evidence type="ECO:0000313" key="3">
    <source>
        <dbReference type="Proteomes" id="UP000828390"/>
    </source>
</evidence>
<keyword evidence="3" id="KW-1185">Reference proteome</keyword>
<evidence type="ECO:0000313" key="2">
    <source>
        <dbReference type="EMBL" id="KAH3721482.1"/>
    </source>
</evidence>
<feature type="transmembrane region" description="Helical" evidence="1">
    <location>
        <begin position="89"/>
        <end position="116"/>
    </location>
</feature>
<dbReference type="Proteomes" id="UP000828390">
    <property type="component" value="Unassembled WGS sequence"/>
</dbReference>
<name>A0A9D4CC77_DREPO</name>
<reference evidence="2" key="1">
    <citation type="journal article" date="2019" name="bioRxiv">
        <title>The Genome of the Zebra Mussel, Dreissena polymorpha: A Resource for Invasive Species Research.</title>
        <authorList>
            <person name="McCartney M.A."/>
            <person name="Auch B."/>
            <person name="Kono T."/>
            <person name="Mallez S."/>
            <person name="Zhang Y."/>
            <person name="Obille A."/>
            <person name="Becker A."/>
            <person name="Abrahante J.E."/>
            <person name="Garbe J."/>
            <person name="Badalamenti J.P."/>
            <person name="Herman A."/>
            <person name="Mangelson H."/>
            <person name="Liachko I."/>
            <person name="Sullivan S."/>
            <person name="Sone E.D."/>
            <person name="Koren S."/>
            <person name="Silverstein K.A.T."/>
            <person name="Beckman K.B."/>
            <person name="Gohl D.M."/>
        </authorList>
    </citation>
    <scope>NUCLEOTIDE SEQUENCE</scope>
    <source>
        <strain evidence="2">Duluth1</strain>
        <tissue evidence="2">Whole animal</tissue>
    </source>
</reference>
<feature type="transmembrane region" description="Helical" evidence="1">
    <location>
        <begin position="46"/>
        <end position="69"/>
    </location>
</feature>
<comment type="caution">
    <text evidence="2">The sequence shown here is derived from an EMBL/GenBank/DDBJ whole genome shotgun (WGS) entry which is preliminary data.</text>
</comment>
<gene>
    <name evidence="2" type="ORF">DPMN_064410</name>
</gene>
<keyword evidence="1" id="KW-1133">Transmembrane helix</keyword>
<reference evidence="2" key="2">
    <citation type="submission" date="2020-11" db="EMBL/GenBank/DDBJ databases">
        <authorList>
            <person name="McCartney M.A."/>
            <person name="Auch B."/>
            <person name="Kono T."/>
            <person name="Mallez S."/>
            <person name="Becker A."/>
            <person name="Gohl D.M."/>
            <person name="Silverstein K.A.T."/>
            <person name="Koren S."/>
            <person name="Bechman K.B."/>
            <person name="Herman A."/>
            <person name="Abrahante J.E."/>
            <person name="Garbe J."/>
        </authorList>
    </citation>
    <scope>NUCLEOTIDE SEQUENCE</scope>
    <source>
        <strain evidence="2">Duluth1</strain>
        <tissue evidence="2">Whole animal</tissue>
    </source>
</reference>
<dbReference type="AlphaFoldDB" id="A0A9D4CC77"/>
<protein>
    <submittedName>
        <fullName evidence="2">Uncharacterized protein</fullName>
    </submittedName>
</protein>
<proteinExistence type="predicted"/>
<sequence length="120" mass="13182">MFKSLYPAVCVHIKRRGLAAVDLDGDYEGLEEPVLVKLMKLLVHNLLSLAIAAVAMVILIRTSMALVPFLDRVAITYLKLITSSSFSPFMVMSVLLLVVLFTVIFDLSVLTSIPYVPALS</sequence>
<dbReference type="EMBL" id="JAIWYP010000013">
    <property type="protein sequence ID" value="KAH3721482.1"/>
    <property type="molecule type" value="Genomic_DNA"/>
</dbReference>
<keyword evidence="1" id="KW-0472">Membrane</keyword>
<organism evidence="2 3">
    <name type="scientific">Dreissena polymorpha</name>
    <name type="common">Zebra mussel</name>
    <name type="synonym">Mytilus polymorpha</name>
    <dbReference type="NCBI Taxonomy" id="45954"/>
    <lineage>
        <taxon>Eukaryota</taxon>
        <taxon>Metazoa</taxon>
        <taxon>Spiralia</taxon>
        <taxon>Lophotrochozoa</taxon>
        <taxon>Mollusca</taxon>
        <taxon>Bivalvia</taxon>
        <taxon>Autobranchia</taxon>
        <taxon>Heteroconchia</taxon>
        <taxon>Euheterodonta</taxon>
        <taxon>Imparidentia</taxon>
        <taxon>Neoheterodontei</taxon>
        <taxon>Myida</taxon>
        <taxon>Dreissenoidea</taxon>
        <taxon>Dreissenidae</taxon>
        <taxon>Dreissena</taxon>
    </lineage>
</organism>
<accession>A0A9D4CC77</accession>
<evidence type="ECO:0000256" key="1">
    <source>
        <dbReference type="SAM" id="Phobius"/>
    </source>
</evidence>